<sequence length="255" mass="28593">MRKPLIVGNWKMYKTITEAVDYVDQIKDALPDPEQEEVELAVPTLFLESLVEHTRGTNLKIVAENCFYQDEGAFTGETSPLALRELGIKHVIIGHSERRRLFYEDDATINKKVHAALSAGICPILCVDETMKRKQEHDRIVWVVSQVISGLQGVKESELSRVTIAYEPSWAIGSGNEAATPQEANEGCYLIRQTIAHLYNDEVANQVRILYGGSVNLSNIKTLMQKDDIDGVLIGRASLDATTFLEMVNYQRFGH</sequence>
<keyword evidence="5 9" id="KW-0312">Gluconeogenesis</keyword>
<dbReference type="RefSeq" id="WP_003682638.1">
    <property type="nucleotide sequence ID" value="NZ_AP024320.1"/>
</dbReference>
<comment type="catalytic activity">
    <reaction evidence="9 10">
        <text>D-glyceraldehyde 3-phosphate = dihydroxyacetone phosphate</text>
        <dbReference type="Rhea" id="RHEA:18585"/>
        <dbReference type="ChEBI" id="CHEBI:57642"/>
        <dbReference type="ChEBI" id="CHEBI:59776"/>
        <dbReference type="EC" id="5.3.1.1"/>
    </reaction>
</comment>
<evidence type="ECO:0000313" key="16">
    <source>
        <dbReference type="Proteomes" id="UP000503169"/>
    </source>
</evidence>
<evidence type="ECO:0000313" key="13">
    <source>
        <dbReference type="EMBL" id="QIX58013.1"/>
    </source>
</evidence>
<evidence type="ECO:0000313" key="12">
    <source>
        <dbReference type="EMBL" id="MPQ35885.1"/>
    </source>
</evidence>
<keyword evidence="7 9" id="KW-0324">Glycolysis</keyword>
<accession>A0A0F4HBJ2</accession>
<dbReference type="Pfam" id="PF00121">
    <property type="entry name" value="TIM"/>
    <property type="match status" value="1"/>
</dbReference>
<dbReference type="Gene3D" id="3.20.20.70">
    <property type="entry name" value="Aldolase class I"/>
    <property type="match status" value="1"/>
</dbReference>
<dbReference type="Proteomes" id="UP000503169">
    <property type="component" value="Chromosome"/>
</dbReference>
<dbReference type="InterPro" id="IPR000652">
    <property type="entry name" value="Triosephosphate_isomerase"/>
</dbReference>
<dbReference type="InterPro" id="IPR035990">
    <property type="entry name" value="TIM_sf"/>
</dbReference>
<dbReference type="PATRIC" id="fig|1613.32.peg.1352"/>
<evidence type="ECO:0000313" key="11">
    <source>
        <dbReference type="EMBL" id="APU45517.1"/>
    </source>
</evidence>
<dbReference type="CDD" id="cd00311">
    <property type="entry name" value="TIM"/>
    <property type="match status" value="1"/>
</dbReference>
<feature type="binding site" evidence="9">
    <location>
        <position position="214"/>
    </location>
    <ligand>
        <name>substrate</name>
    </ligand>
</feature>
<dbReference type="InterPro" id="IPR020861">
    <property type="entry name" value="Triosephosphate_isomerase_AS"/>
</dbReference>
<dbReference type="OrthoDB" id="9809429at2"/>
<dbReference type="GeneID" id="83715305"/>
<evidence type="ECO:0000313" key="15">
    <source>
        <dbReference type="Proteomes" id="UP000466799"/>
    </source>
</evidence>
<dbReference type="PROSITE" id="PS51440">
    <property type="entry name" value="TIM_2"/>
    <property type="match status" value="1"/>
</dbReference>
<feature type="active site" description="Electrophile" evidence="9">
    <location>
        <position position="95"/>
    </location>
</feature>
<feature type="binding site" evidence="9">
    <location>
        <begin position="9"/>
        <end position="11"/>
    </location>
    <ligand>
        <name>substrate</name>
    </ligand>
</feature>
<comment type="similarity">
    <text evidence="2 9 10">Belongs to the triosephosphate isomerase family.</text>
</comment>
<dbReference type="GO" id="GO:0005829">
    <property type="term" value="C:cytosol"/>
    <property type="evidence" value="ECO:0007669"/>
    <property type="project" value="TreeGrafter"/>
</dbReference>
<evidence type="ECO:0000256" key="10">
    <source>
        <dbReference type="RuleBase" id="RU363013"/>
    </source>
</evidence>
<dbReference type="InterPro" id="IPR022896">
    <property type="entry name" value="TrioseP_Isoase_bac/euk"/>
</dbReference>
<evidence type="ECO:0000256" key="8">
    <source>
        <dbReference type="ARBA" id="ARBA00023235"/>
    </source>
</evidence>
<dbReference type="SUPFAM" id="SSF51351">
    <property type="entry name" value="Triosephosphate isomerase (TIM)"/>
    <property type="match status" value="1"/>
</dbReference>
<dbReference type="PANTHER" id="PTHR21139:SF42">
    <property type="entry name" value="TRIOSEPHOSPHATE ISOMERASE"/>
    <property type="match status" value="1"/>
</dbReference>
<dbReference type="EMBL" id="CP050919">
    <property type="protein sequence ID" value="QIX58013.1"/>
    <property type="molecule type" value="Genomic_DNA"/>
</dbReference>
<evidence type="ECO:0000256" key="9">
    <source>
        <dbReference type="HAMAP-Rule" id="MF_00147"/>
    </source>
</evidence>
<dbReference type="EMBL" id="WHJL01000116">
    <property type="protein sequence ID" value="MPQ35885.1"/>
    <property type="molecule type" value="Genomic_DNA"/>
</dbReference>
<dbReference type="PANTHER" id="PTHR21139">
    <property type="entry name" value="TRIOSEPHOSPHATE ISOMERASE"/>
    <property type="match status" value="1"/>
</dbReference>
<dbReference type="PROSITE" id="PS00171">
    <property type="entry name" value="TIM_1"/>
    <property type="match status" value="1"/>
</dbReference>
<comment type="subunit">
    <text evidence="9 10">Homodimer.</text>
</comment>
<reference evidence="13 16" key="3">
    <citation type="submission" date="2020-04" db="EMBL/GenBank/DDBJ databases">
        <title>Novel strain L. Fermentum HFD1 producer antibacterial peptides.</title>
        <authorList>
            <person name="Ozhegov G.D."/>
            <person name="Pavlova A.S."/>
            <person name="Zhuravleva D.E."/>
            <person name="Gogoleva N.V."/>
            <person name="Shagimardanova E.I."/>
            <person name="Markelova M.I."/>
            <person name="Yarullina D.R."/>
            <person name="Kayumov A.R."/>
        </authorList>
    </citation>
    <scope>NUCLEOTIDE SEQUENCE [LARGE SCALE GENOMIC DNA]</scope>
    <source>
        <strain evidence="13 16">HFD1</strain>
    </source>
</reference>
<dbReference type="NCBIfam" id="TIGR00419">
    <property type="entry name" value="tim"/>
    <property type="match status" value="1"/>
</dbReference>
<dbReference type="GO" id="GO:0004807">
    <property type="term" value="F:triose-phosphate isomerase activity"/>
    <property type="evidence" value="ECO:0007669"/>
    <property type="project" value="UniProtKB-UniRule"/>
</dbReference>
<protein>
    <recommendedName>
        <fullName evidence="4 9">Triosephosphate isomerase</fullName>
        <shortName evidence="9">TIM</shortName>
        <shortName evidence="9">TPI</shortName>
        <ecNumber evidence="3 9">5.3.1.1</ecNumber>
    </recommendedName>
    <alternativeName>
        <fullName evidence="9">Triose-phosphate isomerase</fullName>
    </alternativeName>
</protein>
<proteinExistence type="inferred from homology"/>
<name>A0A0F4HBJ2_LIMFE</name>
<evidence type="ECO:0000256" key="6">
    <source>
        <dbReference type="ARBA" id="ARBA00022490"/>
    </source>
</evidence>
<dbReference type="InterPro" id="IPR013785">
    <property type="entry name" value="Aldolase_TIM"/>
</dbReference>
<dbReference type="GO" id="GO:0019563">
    <property type="term" value="P:glycerol catabolic process"/>
    <property type="evidence" value="ECO:0007669"/>
    <property type="project" value="TreeGrafter"/>
</dbReference>
<keyword evidence="8 9" id="KW-0413">Isomerase</keyword>
<comment type="function">
    <text evidence="9">Involved in the gluconeogenesis. Catalyzes stereospecifically the conversion of dihydroxyacetone phosphate (DHAP) to D-glyceraldehyde-3-phosphate (G3P).</text>
</comment>
<dbReference type="GO" id="GO:0006096">
    <property type="term" value="P:glycolytic process"/>
    <property type="evidence" value="ECO:0007669"/>
    <property type="project" value="UniProtKB-UniRule"/>
</dbReference>
<evidence type="ECO:0000256" key="5">
    <source>
        <dbReference type="ARBA" id="ARBA00022432"/>
    </source>
</evidence>
<evidence type="ECO:0000313" key="14">
    <source>
        <dbReference type="Proteomes" id="UP000185427"/>
    </source>
</evidence>
<evidence type="ECO:0000256" key="4">
    <source>
        <dbReference type="ARBA" id="ARBA00019397"/>
    </source>
</evidence>
<keyword evidence="6 9" id="KW-0963">Cytoplasm</keyword>
<dbReference type="Proteomes" id="UP000466799">
    <property type="component" value="Unassembled WGS sequence"/>
</dbReference>
<evidence type="ECO:0000256" key="3">
    <source>
        <dbReference type="ARBA" id="ARBA00011940"/>
    </source>
</evidence>
<evidence type="ECO:0000256" key="7">
    <source>
        <dbReference type="ARBA" id="ARBA00023152"/>
    </source>
</evidence>
<dbReference type="UniPathway" id="UPA00138"/>
<organism evidence="12 15">
    <name type="scientific">Limosilactobacillus fermentum</name>
    <name type="common">Lactobacillus fermentum</name>
    <dbReference type="NCBI Taxonomy" id="1613"/>
    <lineage>
        <taxon>Bacteria</taxon>
        <taxon>Bacillati</taxon>
        <taxon>Bacillota</taxon>
        <taxon>Bacilli</taxon>
        <taxon>Lactobacillales</taxon>
        <taxon>Lactobacillaceae</taxon>
        <taxon>Limosilactobacillus</taxon>
    </lineage>
</organism>
<feature type="active site" description="Proton acceptor" evidence="9">
    <location>
        <position position="167"/>
    </location>
</feature>
<dbReference type="AlphaFoldDB" id="A0A0F4HBJ2"/>
<dbReference type="Proteomes" id="UP000185427">
    <property type="component" value="Chromosome"/>
</dbReference>
<feature type="binding site" evidence="9">
    <location>
        <position position="173"/>
    </location>
    <ligand>
        <name>substrate</name>
    </ligand>
</feature>
<dbReference type="FunFam" id="3.20.20.70:FF:000016">
    <property type="entry name" value="Triosephosphate isomerase"/>
    <property type="match status" value="1"/>
</dbReference>
<comment type="pathway">
    <text evidence="1 9 10">Carbohydrate degradation; glycolysis; D-glyceraldehyde 3-phosphate from glycerone phosphate: step 1/1.</text>
</comment>
<dbReference type="HAMAP" id="MF_00147_B">
    <property type="entry name" value="TIM_B"/>
    <property type="match status" value="1"/>
</dbReference>
<evidence type="ECO:0000256" key="1">
    <source>
        <dbReference type="ARBA" id="ARBA00004680"/>
    </source>
</evidence>
<comment type="subcellular location">
    <subcellularLocation>
        <location evidence="9 10">Cytoplasm</location>
    </subcellularLocation>
</comment>
<comment type="pathway">
    <text evidence="9 10">Carbohydrate biosynthesis; gluconeogenesis.</text>
</comment>
<reference evidence="11 14" key="1">
    <citation type="submission" date="2016-12" db="EMBL/GenBank/DDBJ databases">
        <title>Complete Genome Sequence of Lactobacillus fermentum Strain SNUV175, a Probiotic for Treatment of Bacterial Vaginosis.</title>
        <authorList>
            <person name="Lee S."/>
            <person name="You H.J."/>
            <person name="Kwon B."/>
            <person name="Ko G."/>
        </authorList>
    </citation>
    <scope>NUCLEOTIDE SEQUENCE [LARGE SCALE GENOMIC DNA]</scope>
    <source>
        <strain evidence="11 14">SNUV175</strain>
    </source>
</reference>
<dbReference type="EMBL" id="CP019030">
    <property type="protein sequence ID" value="APU45517.1"/>
    <property type="molecule type" value="Genomic_DNA"/>
</dbReference>
<dbReference type="GO" id="GO:0046166">
    <property type="term" value="P:glyceraldehyde-3-phosphate biosynthetic process"/>
    <property type="evidence" value="ECO:0007669"/>
    <property type="project" value="TreeGrafter"/>
</dbReference>
<gene>
    <name evidence="13" type="primary">tpiA_1</name>
    <name evidence="9" type="synonym">tpiA</name>
    <name evidence="11" type="ORF">BUW47_03245</name>
    <name evidence="12" type="ORF">GC247_08445</name>
    <name evidence="13" type="ORF">HCY95_00424</name>
</gene>
<dbReference type="UniPathway" id="UPA00109">
    <property type="reaction ID" value="UER00189"/>
</dbReference>
<comment type="caution">
    <text evidence="9">Lacks conserved residue(s) required for the propagation of feature annotation.</text>
</comment>
<dbReference type="EC" id="5.3.1.1" evidence="3 9"/>
<reference evidence="12 15" key="2">
    <citation type="submission" date="2019-10" db="EMBL/GenBank/DDBJ databases">
        <title>Genome Sequencing and assembly of Lactobacillus fermentum I2, a lactic acid bacteria.</title>
        <authorList>
            <person name="Lopes L.S."/>
            <person name="Persinoti G.F."/>
            <person name="Riano-Pachon D.M."/>
            <person name="Labate C.A."/>
        </authorList>
    </citation>
    <scope>NUCLEOTIDE SEQUENCE [LARGE SCALE GENOMIC DNA]</scope>
    <source>
        <strain evidence="12 15">I2</strain>
    </source>
</reference>
<dbReference type="GO" id="GO:0006094">
    <property type="term" value="P:gluconeogenesis"/>
    <property type="evidence" value="ECO:0007669"/>
    <property type="project" value="UniProtKB-UniRule"/>
</dbReference>
<evidence type="ECO:0000256" key="2">
    <source>
        <dbReference type="ARBA" id="ARBA00007422"/>
    </source>
</evidence>